<keyword evidence="3" id="KW-1185">Reference proteome</keyword>
<gene>
    <name evidence="2" type="ORF">CYMTET_45854</name>
</gene>
<evidence type="ECO:0000313" key="2">
    <source>
        <dbReference type="EMBL" id="KAK3244533.1"/>
    </source>
</evidence>
<sequence>MMHLLTRHLGWGHDFVSAWHDSALKGSVTAGHDRDLQCPLRWQGGDPLWPLYPVPILTSWPISLAAAEPWSSGTAAHKVYFVVDGLVKQTQRLEPAAPALEKETGKKEAKKPEKKKPEAEATPKQVPSQGLEIALLTLAAGSLVGVEEFLDTLLSPDKPPRVAYRHSYVATSKAMVLEVEMGAIVKVLHPTPLSRMIRRTWGCHLECPLATRWDSSFSEHVPTPAWRSRLPDRPAYFLQSLEEHPFPDLDLTETGDQGSAARSTREEDIAELKSVLVRQSAMDLCVPMTATCIPEMFACDSVTIDAHETFLKAGARVSMLYYVKSGYVDIVRLQSTQDDGNTLADAPYEDKKQSGEFVCDNMLTYLDMAACSLPSPMSFVARSKVVLIPVPVAAVRHMLSSYCDKFAEVLAAKGRHRGCVASTGVNQPMPPHATSQQQQQRQRQDGRPQSWRRIRPLDAVLAVCTMGWLTCAHAVQILQSPCFVSHQQRLEVIVSMFGRLVDKPSHFWRVMRVLSPVEQMMLQHRLGVSSLCNVLEHPQIAYHLDPGRIEDAKVLGKLLKVCKAVKSARWDWLCIEGSPVSIDTAQKKLEEAIKKKCCVEGSFLVDEGELLAYRIQMANATFRRYAHLFRQLVRSHNSAKR</sequence>
<comment type="caution">
    <text evidence="2">The sequence shown here is derived from an EMBL/GenBank/DDBJ whole genome shotgun (WGS) entry which is preliminary data.</text>
</comment>
<feature type="compositionally biased region" description="Basic and acidic residues" evidence="1">
    <location>
        <begin position="100"/>
        <end position="121"/>
    </location>
</feature>
<evidence type="ECO:0000313" key="3">
    <source>
        <dbReference type="Proteomes" id="UP001190700"/>
    </source>
</evidence>
<protein>
    <submittedName>
        <fullName evidence="2">Uncharacterized protein</fullName>
    </submittedName>
</protein>
<accession>A0AAE0BYJ6</accession>
<feature type="region of interest" description="Disordered" evidence="1">
    <location>
        <begin position="94"/>
        <end position="126"/>
    </location>
</feature>
<organism evidence="2 3">
    <name type="scientific">Cymbomonas tetramitiformis</name>
    <dbReference type="NCBI Taxonomy" id="36881"/>
    <lineage>
        <taxon>Eukaryota</taxon>
        <taxon>Viridiplantae</taxon>
        <taxon>Chlorophyta</taxon>
        <taxon>Pyramimonadophyceae</taxon>
        <taxon>Pyramimonadales</taxon>
        <taxon>Pyramimonadaceae</taxon>
        <taxon>Cymbomonas</taxon>
    </lineage>
</organism>
<name>A0AAE0BYJ6_9CHLO</name>
<dbReference type="Proteomes" id="UP001190700">
    <property type="component" value="Unassembled WGS sequence"/>
</dbReference>
<evidence type="ECO:0000256" key="1">
    <source>
        <dbReference type="SAM" id="MobiDB-lite"/>
    </source>
</evidence>
<reference evidence="2 3" key="1">
    <citation type="journal article" date="2015" name="Genome Biol. Evol.">
        <title>Comparative Genomics of a Bacterivorous Green Alga Reveals Evolutionary Causalities and Consequences of Phago-Mixotrophic Mode of Nutrition.</title>
        <authorList>
            <person name="Burns J.A."/>
            <person name="Paasch A."/>
            <person name="Narechania A."/>
            <person name="Kim E."/>
        </authorList>
    </citation>
    <scope>NUCLEOTIDE SEQUENCE [LARGE SCALE GENOMIC DNA]</scope>
    <source>
        <strain evidence="2 3">PLY_AMNH</strain>
    </source>
</reference>
<dbReference type="EMBL" id="LGRX02031746">
    <property type="protein sequence ID" value="KAK3244533.1"/>
    <property type="molecule type" value="Genomic_DNA"/>
</dbReference>
<dbReference type="AlphaFoldDB" id="A0AAE0BYJ6"/>
<feature type="region of interest" description="Disordered" evidence="1">
    <location>
        <begin position="421"/>
        <end position="449"/>
    </location>
</feature>
<proteinExistence type="predicted"/>